<protein>
    <submittedName>
        <fullName evidence="1">Uncharacterized protein</fullName>
    </submittedName>
</protein>
<dbReference type="EMBL" id="AP018449">
    <property type="protein sequence ID" value="BBB92174.1"/>
    <property type="molecule type" value="Genomic_DNA"/>
</dbReference>
<evidence type="ECO:0000313" key="1">
    <source>
        <dbReference type="EMBL" id="BBB92174.1"/>
    </source>
</evidence>
<dbReference type="AlphaFoldDB" id="A0A348AM76"/>
<proteinExistence type="predicted"/>
<dbReference type="Proteomes" id="UP000276437">
    <property type="component" value="Chromosome"/>
</dbReference>
<name>A0A348AM76_9FIRM</name>
<sequence length="112" mass="12971">MMNEKKHPEHPEFQLPDDPHAKHRYESAMKHVQFAKEAGKSSEKIHEIFRKVMNFDTKDIEKIPQDEAHKKYRSAVIHAQKAIENGKSSEEAHEIFANIVSGKTEGQCHHCK</sequence>
<keyword evidence="2" id="KW-1185">Reference proteome</keyword>
<reference evidence="1 2" key="1">
    <citation type="journal article" date="2018" name="Int. J. Syst. Evol. Microbiol.">
        <title>Methylomusa anaerophila gen. nov., sp. nov., an anaerobic methanol-utilizing bacterium isolated from a microbial fuel cell.</title>
        <authorList>
            <person name="Amano N."/>
            <person name="Yamamuro A."/>
            <person name="Miyahara M."/>
            <person name="Kouzuma A."/>
            <person name="Abe T."/>
            <person name="Watanabe K."/>
        </authorList>
    </citation>
    <scope>NUCLEOTIDE SEQUENCE [LARGE SCALE GENOMIC DNA]</scope>
    <source>
        <strain evidence="1 2">MMFC1</strain>
    </source>
</reference>
<organism evidence="1 2">
    <name type="scientific">Methylomusa anaerophila</name>
    <dbReference type="NCBI Taxonomy" id="1930071"/>
    <lineage>
        <taxon>Bacteria</taxon>
        <taxon>Bacillati</taxon>
        <taxon>Bacillota</taxon>
        <taxon>Negativicutes</taxon>
        <taxon>Selenomonadales</taxon>
        <taxon>Sporomusaceae</taxon>
        <taxon>Methylomusa</taxon>
    </lineage>
</organism>
<gene>
    <name evidence="1" type="ORF">MAMMFC1_02859</name>
</gene>
<accession>A0A348AM76</accession>
<dbReference type="RefSeq" id="WP_197723820.1">
    <property type="nucleotide sequence ID" value="NZ_AP018449.1"/>
</dbReference>
<dbReference type="KEGG" id="mana:MAMMFC1_02859"/>
<evidence type="ECO:0000313" key="2">
    <source>
        <dbReference type="Proteomes" id="UP000276437"/>
    </source>
</evidence>